<evidence type="ECO:0000256" key="1">
    <source>
        <dbReference type="ARBA" id="ARBA00004442"/>
    </source>
</evidence>
<evidence type="ECO:0000313" key="8">
    <source>
        <dbReference type="Proteomes" id="UP000823598"/>
    </source>
</evidence>
<dbReference type="AlphaFoldDB" id="A0A9D9INT9"/>
<reference evidence="7" key="2">
    <citation type="journal article" date="2021" name="PeerJ">
        <title>Extensive microbial diversity within the chicken gut microbiome revealed by metagenomics and culture.</title>
        <authorList>
            <person name="Gilroy R."/>
            <person name="Ravi A."/>
            <person name="Getino M."/>
            <person name="Pursley I."/>
            <person name="Horton D.L."/>
            <person name="Alikhan N.F."/>
            <person name="Baker D."/>
            <person name="Gharbi K."/>
            <person name="Hall N."/>
            <person name="Watson M."/>
            <person name="Adriaenssens E.M."/>
            <person name="Foster-Nyarko E."/>
            <person name="Jarju S."/>
            <person name="Secka A."/>
            <person name="Antonio M."/>
            <person name="Oren A."/>
            <person name="Chaudhuri R.R."/>
            <person name="La Ragione R."/>
            <person name="Hildebrand F."/>
            <person name="Pallen M.J."/>
        </authorList>
    </citation>
    <scope>NUCLEOTIDE SEQUENCE</scope>
    <source>
        <strain evidence="7">6919</strain>
    </source>
</reference>
<keyword evidence="5" id="KW-0998">Cell outer membrane</keyword>
<keyword evidence="4" id="KW-0472">Membrane</keyword>
<dbReference type="InterPro" id="IPR011990">
    <property type="entry name" value="TPR-like_helical_dom_sf"/>
</dbReference>
<evidence type="ECO:0000313" key="7">
    <source>
        <dbReference type="EMBL" id="MBO8475675.1"/>
    </source>
</evidence>
<comment type="subcellular location">
    <subcellularLocation>
        <location evidence="1">Cell outer membrane</location>
    </subcellularLocation>
</comment>
<dbReference type="Gene3D" id="1.25.40.390">
    <property type="match status" value="1"/>
</dbReference>
<sequence length="603" mass="67739">MKAKIFSAILLAAAVSSCSDFLERPPMDEVVNNPEFYNNENNVKSTVDGWYDIYFTGYMTSWDRSDFFEGTNVAEWCDDLAQQEATFFTTVAPSESDYWDFSTVRRINILIAGVEGSTLPEETKNHWLGVGRFFRGMEYSKLVRMFGDVPFYDKEVMSDDVAQLYKPRDSREYVMDKVLEDFTFAANNVRTSDGTDGLTVNRSVVDAYMSKVFLFEGTWQKYREKNNEYAEKYLKAAKDAAARVMDGTSGKTYSISDDYKALTTSLDLAGNKEIILYRSYVAGVKTHAEMSWQIEQVQASAPSKSLVESYLTTNGLPIHQSGNSDYKGDKTIKDELANRDPRLLANVADSLCLNGVVALYGIGGYLGNRFINESLIGTADGQSNTNVTDAPIMKYNEVLLNYIEAAAELADMKLYSLSQTDFDNTINAIRKRASVNMPALTFSGNQLSVNGVVINDPDRDLGNPNVPGDYEVSPILWEIRRERRVELVYEGLRFDDLRRWGKLWYSDMVLNPKVNMGAYVDKAAYVAEYNAAHGTEIKADQLAVVLDGGETGYIIPIQAQSLKRTFAEKDYLYPIPKGQISLYKSKADQVGDQSLKLEQNPGW</sequence>
<evidence type="ECO:0000256" key="4">
    <source>
        <dbReference type="ARBA" id="ARBA00023136"/>
    </source>
</evidence>
<evidence type="ECO:0000256" key="2">
    <source>
        <dbReference type="ARBA" id="ARBA00006275"/>
    </source>
</evidence>
<organism evidence="7 8">
    <name type="scientific">Candidatus Limisoma faecipullorum</name>
    <dbReference type="NCBI Taxonomy" id="2840854"/>
    <lineage>
        <taxon>Bacteria</taxon>
        <taxon>Pseudomonadati</taxon>
        <taxon>Bacteroidota</taxon>
        <taxon>Bacteroidia</taxon>
        <taxon>Bacteroidales</taxon>
        <taxon>Candidatus Limisoma</taxon>
    </lineage>
</organism>
<proteinExistence type="inferred from homology"/>
<reference evidence="7" key="1">
    <citation type="submission" date="2020-10" db="EMBL/GenBank/DDBJ databases">
        <authorList>
            <person name="Gilroy R."/>
        </authorList>
    </citation>
    <scope>NUCLEOTIDE SEQUENCE</scope>
    <source>
        <strain evidence="7">6919</strain>
    </source>
</reference>
<dbReference type="GO" id="GO:0009279">
    <property type="term" value="C:cell outer membrane"/>
    <property type="evidence" value="ECO:0007669"/>
    <property type="project" value="UniProtKB-SubCell"/>
</dbReference>
<dbReference type="EMBL" id="JADIMC010000019">
    <property type="protein sequence ID" value="MBO8475675.1"/>
    <property type="molecule type" value="Genomic_DNA"/>
</dbReference>
<protein>
    <submittedName>
        <fullName evidence="7">RagB/SusD family nutrient uptake outer membrane protein</fullName>
    </submittedName>
</protein>
<dbReference type="Proteomes" id="UP000823598">
    <property type="component" value="Unassembled WGS sequence"/>
</dbReference>
<accession>A0A9D9INT9</accession>
<comment type="caution">
    <text evidence="7">The sequence shown here is derived from an EMBL/GenBank/DDBJ whole genome shotgun (WGS) entry which is preliminary data.</text>
</comment>
<name>A0A9D9INT9_9BACT</name>
<dbReference type="Pfam" id="PF07980">
    <property type="entry name" value="SusD_RagB"/>
    <property type="match status" value="1"/>
</dbReference>
<feature type="domain" description="RagB/SusD" evidence="6">
    <location>
        <begin position="292"/>
        <end position="603"/>
    </location>
</feature>
<evidence type="ECO:0000256" key="5">
    <source>
        <dbReference type="ARBA" id="ARBA00023237"/>
    </source>
</evidence>
<evidence type="ECO:0000256" key="3">
    <source>
        <dbReference type="ARBA" id="ARBA00022729"/>
    </source>
</evidence>
<evidence type="ECO:0000259" key="6">
    <source>
        <dbReference type="Pfam" id="PF07980"/>
    </source>
</evidence>
<dbReference type="PROSITE" id="PS51257">
    <property type="entry name" value="PROKAR_LIPOPROTEIN"/>
    <property type="match status" value="1"/>
</dbReference>
<dbReference type="SUPFAM" id="SSF48452">
    <property type="entry name" value="TPR-like"/>
    <property type="match status" value="1"/>
</dbReference>
<keyword evidence="3" id="KW-0732">Signal</keyword>
<gene>
    <name evidence="7" type="ORF">IAB88_01620</name>
</gene>
<dbReference type="InterPro" id="IPR012944">
    <property type="entry name" value="SusD_RagB_dom"/>
</dbReference>
<comment type="similarity">
    <text evidence="2">Belongs to the SusD family.</text>
</comment>